<evidence type="ECO:0000256" key="3">
    <source>
        <dbReference type="ARBA" id="ARBA00022692"/>
    </source>
</evidence>
<evidence type="ECO:0000256" key="7">
    <source>
        <dbReference type="SAM" id="Phobius"/>
    </source>
</evidence>
<gene>
    <name evidence="8" type="ORF">CN97_05270</name>
</gene>
<keyword evidence="3 7" id="KW-0812">Transmembrane</keyword>
<feature type="transmembrane region" description="Helical" evidence="7">
    <location>
        <begin position="157"/>
        <end position="178"/>
    </location>
</feature>
<evidence type="ECO:0000256" key="2">
    <source>
        <dbReference type="ARBA" id="ARBA00022475"/>
    </source>
</evidence>
<evidence type="ECO:0000313" key="9">
    <source>
        <dbReference type="Proteomes" id="UP000028826"/>
    </source>
</evidence>
<protein>
    <submittedName>
        <fullName evidence="8">MFS transporter</fullName>
    </submittedName>
</protein>
<accession>A0A086YC36</accession>
<reference evidence="8 9" key="1">
    <citation type="submission" date="2014-03" db="EMBL/GenBank/DDBJ databases">
        <title>Genome of Haematobacter massiliensis CCUG 47968.</title>
        <authorList>
            <person name="Wang D."/>
            <person name="Wang G."/>
        </authorList>
    </citation>
    <scope>NUCLEOTIDE SEQUENCE [LARGE SCALE GENOMIC DNA]</scope>
    <source>
        <strain evidence="8 9">CCUG 47968</strain>
    </source>
</reference>
<proteinExistence type="predicted"/>
<dbReference type="PANTHER" id="PTHR43124:SF3">
    <property type="entry name" value="CHLORAMPHENICOL EFFLUX PUMP RV0191"/>
    <property type="match status" value="1"/>
</dbReference>
<dbReference type="PROSITE" id="PS50850">
    <property type="entry name" value="MFS"/>
    <property type="match status" value="1"/>
</dbReference>
<keyword evidence="4 7" id="KW-1133">Transmembrane helix</keyword>
<evidence type="ECO:0000256" key="6">
    <source>
        <dbReference type="SAM" id="MobiDB-lite"/>
    </source>
</evidence>
<dbReference type="GO" id="GO:0005886">
    <property type="term" value="C:plasma membrane"/>
    <property type="evidence" value="ECO:0007669"/>
    <property type="project" value="UniProtKB-SubCell"/>
</dbReference>
<dbReference type="OrthoDB" id="9788453at2"/>
<organism evidence="8 9">
    <name type="scientific">Haematobacter massiliensis</name>
    <dbReference type="NCBI Taxonomy" id="195105"/>
    <lineage>
        <taxon>Bacteria</taxon>
        <taxon>Pseudomonadati</taxon>
        <taxon>Pseudomonadota</taxon>
        <taxon>Alphaproteobacteria</taxon>
        <taxon>Rhodobacterales</taxon>
        <taxon>Paracoccaceae</taxon>
        <taxon>Haematobacter</taxon>
    </lineage>
</organism>
<dbReference type="eggNOG" id="COG2814">
    <property type="taxonomic scope" value="Bacteria"/>
</dbReference>
<feature type="transmembrane region" description="Helical" evidence="7">
    <location>
        <begin position="98"/>
        <end position="121"/>
    </location>
</feature>
<keyword evidence="5 7" id="KW-0472">Membrane</keyword>
<evidence type="ECO:0000256" key="4">
    <source>
        <dbReference type="ARBA" id="ARBA00022989"/>
    </source>
</evidence>
<dbReference type="Proteomes" id="UP000028826">
    <property type="component" value="Unassembled WGS sequence"/>
</dbReference>
<dbReference type="GO" id="GO:0022857">
    <property type="term" value="F:transmembrane transporter activity"/>
    <property type="evidence" value="ECO:0007669"/>
    <property type="project" value="InterPro"/>
</dbReference>
<dbReference type="AlphaFoldDB" id="A0A086YC36"/>
<evidence type="ECO:0000256" key="1">
    <source>
        <dbReference type="ARBA" id="ARBA00004651"/>
    </source>
</evidence>
<feature type="transmembrane region" description="Helical" evidence="7">
    <location>
        <begin position="127"/>
        <end position="145"/>
    </location>
</feature>
<feature type="transmembrane region" description="Helical" evidence="7">
    <location>
        <begin position="379"/>
        <end position="399"/>
    </location>
</feature>
<evidence type="ECO:0000256" key="5">
    <source>
        <dbReference type="ARBA" id="ARBA00023136"/>
    </source>
</evidence>
<feature type="transmembrane region" description="Helical" evidence="7">
    <location>
        <begin position="315"/>
        <end position="335"/>
    </location>
</feature>
<dbReference type="EMBL" id="JGYG01000001">
    <property type="protein sequence ID" value="KFI31836.1"/>
    <property type="molecule type" value="Genomic_DNA"/>
</dbReference>
<dbReference type="InterPro" id="IPR036259">
    <property type="entry name" value="MFS_trans_sf"/>
</dbReference>
<name>A0A086YC36_9RHOB</name>
<keyword evidence="9" id="KW-1185">Reference proteome</keyword>
<dbReference type="STRING" id="195105.CN97_05270"/>
<dbReference type="InterPro" id="IPR050189">
    <property type="entry name" value="MFS_Efflux_Transporters"/>
</dbReference>
<dbReference type="Pfam" id="PF07690">
    <property type="entry name" value="MFS_1"/>
    <property type="match status" value="1"/>
</dbReference>
<dbReference type="RefSeq" id="WP_084683930.1">
    <property type="nucleotide sequence ID" value="NZ_CAMIFG010000049.1"/>
</dbReference>
<feature type="transmembrane region" description="Helical" evidence="7">
    <location>
        <begin position="223"/>
        <end position="245"/>
    </location>
</feature>
<comment type="subcellular location">
    <subcellularLocation>
        <location evidence="1">Cell membrane</location>
        <topology evidence="1">Multi-pass membrane protein</topology>
    </subcellularLocation>
</comment>
<dbReference type="CDD" id="cd17324">
    <property type="entry name" value="MFS_NepI_like"/>
    <property type="match status" value="1"/>
</dbReference>
<evidence type="ECO:0000313" key="8">
    <source>
        <dbReference type="EMBL" id="KFI31836.1"/>
    </source>
</evidence>
<dbReference type="Gene3D" id="1.20.1250.20">
    <property type="entry name" value="MFS general substrate transporter like domains"/>
    <property type="match status" value="1"/>
</dbReference>
<dbReference type="SUPFAM" id="SSF103473">
    <property type="entry name" value="MFS general substrate transporter"/>
    <property type="match status" value="1"/>
</dbReference>
<dbReference type="InterPro" id="IPR011701">
    <property type="entry name" value="MFS"/>
</dbReference>
<comment type="caution">
    <text evidence="8">The sequence shown here is derived from an EMBL/GenBank/DDBJ whole genome shotgun (WGS) entry which is preliminary data.</text>
</comment>
<feature type="compositionally biased region" description="Polar residues" evidence="6">
    <location>
        <begin position="1"/>
        <end position="15"/>
    </location>
</feature>
<feature type="transmembrane region" description="Helical" evidence="7">
    <location>
        <begin position="33"/>
        <end position="54"/>
    </location>
</feature>
<feature type="transmembrane region" description="Helical" evidence="7">
    <location>
        <begin position="292"/>
        <end position="309"/>
    </location>
</feature>
<dbReference type="InterPro" id="IPR020846">
    <property type="entry name" value="MFS_dom"/>
</dbReference>
<feature type="transmembrane region" description="Helical" evidence="7">
    <location>
        <begin position="66"/>
        <end position="86"/>
    </location>
</feature>
<feature type="region of interest" description="Disordered" evidence="6">
    <location>
        <begin position="1"/>
        <end position="24"/>
    </location>
</feature>
<feature type="transmembrane region" description="Helical" evidence="7">
    <location>
        <begin position="355"/>
        <end position="373"/>
    </location>
</feature>
<keyword evidence="2" id="KW-1003">Cell membrane</keyword>
<feature type="transmembrane region" description="Helical" evidence="7">
    <location>
        <begin position="184"/>
        <end position="203"/>
    </location>
</feature>
<sequence>MTSTDKTYETWTGRSTHPPAGAEPQNRLPLANLAALALATFVTVLTEALPAGIMPVMSLSLVVSEALIGQLVTVYAIGTLLTAIPLTAATQGFRRRPLLLIAIGGFAAVNLVTALSTSYALTIAARFVAGIFAGLLWALVAGYAIRMVPGHLKGRSMTVAMVGIPLALSIGIPAFTFLASIAGWRAVFGLLSGLAVILFFWAARRLPDFPGQMGKQRLSLIDVVRIPGIRPVLLATFAFVLAHNTLYTYVAPFLAPSGLGEHVDLALLFFGVVALSSIWIVGVLIDRWLRELVLGSTVLFIAAALIFGLEGTNATAVLMGIVVWGLAWGGAATLFQTASAKTAGEAADVAQSMIVTIWNLAMAGGGILGGFLLEKAGVGPFPWTVIAILLFALIIVGVARKYGFASAARPKL</sequence>
<feature type="transmembrane region" description="Helical" evidence="7">
    <location>
        <begin position="265"/>
        <end position="285"/>
    </location>
</feature>
<dbReference type="PANTHER" id="PTHR43124">
    <property type="entry name" value="PURINE EFFLUX PUMP PBUE"/>
    <property type="match status" value="1"/>
</dbReference>